<dbReference type="Proteomes" id="UP000694865">
    <property type="component" value="Unplaced"/>
</dbReference>
<name>A0ABM0MLC3_SACKO</name>
<sequence length="331" mass="37705">MSYEYEDRLPDDARVRYRSKIAVVGLEMCPNKIPANKWANNPKAWPNILYPDVYHYLIKFPRVYSSAAMENFKSLEAYKFFVSGWVQTIYHLQTTSDNLIFKADVKPSVMSPIILGWQQQNLVLLGETCSHVAALLFKMEAAVRLGYTSSACTDEPCKWNQCFVKNVGPALVADVTFYSEASKDRVNKKKMTGHPPLSHTEQRTFLDALSSINPNIVGLSAFSGYTHNFVPRKPAPAMCQMPQPLRSLYANRTFTGSELKEHYKVQAFWTSAILPELITRSSEQADESRENINHPQVPWMTIKSIVFANHLMWMILWLDVIDVIIGSTWAV</sequence>
<evidence type="ECO:0000313" key="1">
    <source>
        <dbReference type="Proteomes" id="UP000694865"/>
    </source>
</evidence>
<dbReference type="PANTHER" id="PTHR47526">
    <property type="entry name" value="ATP-DEPENDENT DNA HELICASE"/>
    <property type="match status" value="1"/>
</dbReference>
<reference evidence="2" key="1">
    <citation type="submission" date="2025-08" db="UniProtKB">
        <authorList>
            <consortium name="RefSeq"/>
        </authorList>
    </citation>
    <scope>IDENTIFICATION</scope>
    <source>
        <tissue evidence="2">Testes</tissue>
    </source>
</reference>
<protein>
    <submittedName>
        <fullName evidence="2">Uncharacterized protein LOC100366870</fullName>
    </submittedName>
</protein>
<proteinExistence type="predicted"/>
<evidence type="ECO:0000313" key="2">
    <source>
        <dbReference type="RefSeq" id="XP_006820814.1"/>
    </source>
</evidence>
<keyword evidence="1" id="KW-1185">Reference proteome</keyword>
<organism evidence="1 2">
    <name type="scientific">Saccoglossus kowalevskii</name>
    <name type="common">Acorn worm</name>
    <dbReference type="NCBI Taxonomy" id="10224"/>
    <lineage>
        <taxon>Eukaryota</taxon>
        <taxon>Metazoa</taxon>
        <taxon>Hemichordata</taxon>
        <taxon>Enteropneusta</taxon>
        <taxon>Harrimaniidae</taxon>
        <taxon>Saccoglossus</taxon>
    </lineage>
</organism>
<dbReference type="RefSeq" id="XP_006820814.1">
    <property type="nucleotide sequence ID" value="XM_006820751.1"/>
</dbReference>
<dbReference type="GeneID" id="100366870"/>
<gene>
    <name evidence="2" type="primary">LOC100366870</name>
</gene>
<dbReference type="PANTHER" id="PTHR47526:SF3">
    <property type="entry name" value="PHD-TYPE DOMAIN-CONTAINING PROTEIN"/>
    <property type="match status" value="1"/>
</dbReference>
<accession>A0ABM0MLC3</accession>